<evidence type="ECO:0000313" key="11">
    <source>
        <dbReference type="Proteomes" id="UP000245609"/>
    </source>
</evidence>
<comment type="similarity">
    <text evidence="7 8">Belongs to the MPDU1 (TC 2.A.43.3) family.</text>
</comment>
<proteinExistence type="inferred from homology"/>
<dbReference type="GO" id="GO:0016020">
    <property type="term" value="C:membrane"/>
    <property type="evidence" value="ECO:0007669"/>
    <property type="project" value="UniProtKB-SubCell"/>
</dbReference>
<evidence type="ECO:0000256" key="1">
    <source>
        <dbReference type="ARBA" id="ARBA00004141"/>
    </source>
</evidence>
<dbReference type="OrthoDB" id="271506at2759"/>
<evidence type="ECO:0000256" key="9">
    <source>
        <dbReference type="SAM" id="Phobius"/>
    </source>
</evidence>
<evidence type="ECO:0000313" key="10">
    <source>
        <dbReference type="EMBL" id="PVU90262.1"/>
    </source>
</evidence>
<keyword evidence="3 8" id="KW-0812">Transmembrane</keyword>
<dbReference type="PIRSF" id="PIRSF023381">
    <property type="entry name" value="MannP-dilichol_defect-1p"/>
    <property type="match status" value="1"/>
</dbReference>
<dbReference type="InterPro" id="IPR006603">
    <property type="entry name" value="PQ-loop_rpt"/>
</dbReference>
<evidence type="ECO:0000256" key="2">
    <source>
        <dbReference type="ARBA" id="ARBA00022448"/>
    </source>
</evidence>
<evidence type="ECO:0000256" key="6">
    <source>
        <dbReference type="ARBA" id="ARBA00023136"/>
    </source>
</evidence>
<feature type="transmembrane region" description="Helical" evidence="9">
    <location>
        <begin position="95"/>
        <end position="115"/>
    </location>
</feature>
<dbReference type="Gene3D" id="1.20.1280.290">
    <property type="match status" value="2"/>
</dbReference>
<dbReference type="PANTHER" id="PTHR12226">
    <property type="entry name" value="MANNOSE-P-DOLICHOL UTILIZATION DEFECT 1 LEC35 -RELATED"/>
    <property type="match status" value="1"/>
</dbReference>
<keyword evidence="6 8" id="KW-0472">Membrane</keyword>
<keyword evidence="4" id="KW-0677">Repeat</keyword>
<dbReference type="InterPro" id="IPR016817">
    <property type="entry name" value="MannP-dilichol_defect-1"/>
</dbReference>
<feature type="transmembrane region" description="Helical" evidence="9">
    <location>
        <begin position="127"/>
        <end position="160"/>
    </location>
</feature>
<feature type="transmembrane region" description="Helical" evidence="9">
    <location>
        <begin position="207"/>
        <end position="229"/>
    </location>
</feature>
<evidence type="ECO:0000256" key="8">
    <source>
        <dbReference type="PIRNR" id="PIRNR023381"/>
    </source>
</evidence>
<evidence type="ECO:0000256" key="7">
    <source>
        <dbReference type="ARBA" id="ARBA00038475"/>
    </source>
</evidence>
<dbReference type="Pfam" id="PF04193">
    <property type="entry name" value="PQ-loop"/>
    <property type="match status" value="2"/>
</dbReference>
<dbReference type="PANTHER" id="PTHR12226:SF2">
    <property type="entry name" value="MANNOSE-P-DOLICHOL UTILIZATION DEFECT 1 PROTEIN"/>
    <property type="match status" value="1"/>
</dbReference>
<comment type="subcellular location">
    <subcellularLocation>
        <location evidence="1 8">Membrane</location>
        <topology evidence="1 8">Multi-pass membrane protein</topology>
    </subcellularLocation>
</comment>
<gene>
    <name evidence="10" type="ORF">BB560_006215</name>
</gene>
<protein>
    <recommendedName>
        <fullName evidence="8">Mannose-P-dolichol utilization defect 1 protein homolog</fullName>
    </recommendedName>
</protein>
<name>A0A2T9YD45_9FUNG</name>
<comment type="caution">
    <text evidence="10">The sequence shown here is derived from an EMBL/GenBank/DDBJ whole genome shotgun (WGS) entry which is preliminary data.</text>
</comment>
<keyword evidence="11" id="KW-1185">Reference proteome</keyword>
<dbReference type="AlphaFoldDB" id="A0A2T9YD45"/>
<dbReference type="SMART" id="SM00679">
    <property type="entry name" value="CTNS"/>
    <property type="match status" value="2"/>
</dbReference>
<evidence type="ECO:0000256" key="4">
    <source>
        <dbReference type="ARBA" id="ARBA00022737"/>
    </source>
</evidence>
<keyword evidence="2" id="KW-0813">Transport</keyword>
<keyword evidence="5 8" id="KW-1133">Transmembrane helix</keyword>
<dbReference type="EMBL" id="MBFS01002974">
    <property type="protein sequence ID" value="PVU90262.1"/>
    <property type="molecule type" value="Genomic_DNA"/>
</dbReference>
<feature type="transmembrane region" description="Helical" evidence="9">
    <location>
        <begin position="180"/>
        <end position="200"/>
    </location>
</feature>
<feature type="transmembrane region" description="Helical" evidence="9">
    <location>
        <begin position="35"/>
        <end position="55"/>
    </location>
</feature>
<reference evidence="10 11" key="1">
    <citation type="journal article" date="2018" name="MBio">
        <title>Comparative Genomics Reveals the Core Gene Toolbox for the Fungus-Insect Symbiosis.</title>
        <authorList>
            <person name="Wang Y."/>
            <person name="Stata M."/>
            <person name="Wang W."/>
            <person name="Stajich J.E."/>
            <person name="White M.M."/>
            <person name="Moncalvo J.M."/>
        </authorList>
    </citation>
    <scope>NUCLEOTIDE SEQUENCE [LARGE SCALE GENOMIC DNA]</scope>
    <source>
        <strain evidence="10 11">SC-DP-2</strain>
    </source>
</reference>
<organism evidence="10 11">
    <name type="scientific">Smittium megazygosporum</name>
    <dbReference type="NCBI Taxonomy" id="133381"/>
    <lineage>
        <taxon>Eukaryota</taxon>
        <taxon>Fungi</taxon>
        <taxon>Fungi incertae sedis</taxon>
        <taxon>Zoopagomycota</taxon>
        <taxon>Kickxellomycotina</taxon>
        <taxon>Harpellomycetes</taxon>
        <taxon>Harpellales</taxon>
        <taxon>Legeriomycetaceae</taxon>
        <taxon>Smittium</taxon>
    </lineage>
</organism>
<dbReference type="Proteomes" id="UP000245609">
    <property type="component" value="Unassembled WGS sequence"/>
</dbReference>
<accession>A0A2T9YD45</accession>
<feature type="transmembrane region" description="Helical" evidence="9">
    <location>
        <begin position="67"/>
        <end position="89"/>
    </location>
</feature>
<evidence type="ECO:0000256" key="3">
    <source>
        <dbReference type="ARBA" id="ARBA00022692"/>
    </source>
</evidence>
<evidence type="ECO:0000256" key="5">
    <source>
        <dbReference type="ARBA" id="ARBA00022989"/>
    </source>
</evidence>
<sequence>MFDLLRKPFVLLIGEKCTTVLIDDFDVFHAECLKYAMIKALGFGLVLGGSIVKVPQIYKIVKKRSSFGISLSSVVLECISNIVSFSYNFRNHNPFSTFGESLFIGIQNLLLISIINSQNKKNFVPALLALIALWCSLSSSLFVNGSMLSVLHIFSLPFMISSRITQIWTNYNLKTTGQLAAFTIFANFIGTFARVITILVEVKDFQLILVSVINAVVNGILAYQMILYWQPSKKTLNKNNYEFGKNAYFAGKYY</sequence>